<proteinExistence type="predicted"/>
<organism evidence="1 2">
    <name type="scientific">Smallanthus sonchifolius</name>
    <dbReference type="NCBI Taxonomy" id="185202"/>
    <lineage>
        <taxon>Eukaryota</taxon>
        <taxon>Viridiplantae</taxon>
        <taxon>Streptophyta</taxon>
        <taxon>Embryophyta</taxon>
        <taxon>Tracheophyta</taxon>
        <taxon>Spermatophyta</taxon>
        <taxon>Magnoliopsida</taxon>
        <taxon>eudicotyledons</taxon>
        <taxon>Gunneridae</taxon>
        <taxon>Pentapetalae</taxon>
        <taxon>asterids</taxon>
        <taxon>campanulids</taxon>
        <taxon>Asterales</taxon>
        <taxon>Asteraceae</taxon>
        <taxon>Asteroideae</taxon>
        <taxon>Heliantheae alliance</taxon>
        <taxon>Millerieae</taxon>
        <taxon>Smallanthus</taxon>
    </lineage>
</organism>
<name>A0ACB9A3C5_9ASTR</name>
<dbReference type="Proteomes" id="UP001056120">
    <property type="component" value="Linkage Group LG25"/>
</dbReference>
<reference evidence="1 2" key="2">
    <citation type="journal article" date="2022" name="Mol. Ecol. Resour.">
        <title>The genomes of chicory, endive, great burdock and yacon provide insights into Asteraceae paleo-polyploidization history and plant inulin production.</title>
        <authorList>
            <person name="Fan W."/>
            <person name="Wang S."/>
            <person name="Wang H."/>
            <person name="Wang A."/>
            <person name="Jiang F."/>
            <person name="Liu H."/>
            <person name="Zhao H."/>
            <person name="Xu D."/>
            <person name="Zhang Y."/>
        </authorList>
    </citation>
    <scope>NUCLEOTIDE SEQUENCE [LARGE SCALE GENOMIC DNA]</scope>
    <source>
        <strain evidence="2">cv. Yunnan</strain>
        <tissue evidence="1">Leaves</tissue>
    </source>
</reference>
<sequence length="618" mass="69896">MAVVIGTALEMGFNELLKVVVSQTIQTAKMKTLLKRLEKTLKVIEPMFGESCELSKALDRPANESAMFIVHLKKGKELVLRCSRIKFWNVYQKWLYSNKLIRLNNELLSFFQVDLQALMMNAGMRSLKGVHDLADKMDQVLSAVTTTHHVRANYQGCCGVPGFPEHIVGFSWHLQELRRRLLNHDTGVLVVSGPGGCGRIPINVTDDLVNKIVKFCKGLPLALTVVGASLCGQPVLKWKTTLKKWSQGGSILQSNSSMLLSLKTSVDALDDEFPAVKECFLDLGSFPEDERISASLLMDMWVELYNLDDEDTSETLLELYLRNLINLVPLRKDAGELDDGYYEAFCSIWYDLKAPKAEVLTLNIRSKRYALPEFIERMSQLKVLSIRSYSDYPSQLHNLSLFGCLSNLRTIRFEHVSVSSIQHIFELRNLRKLSFAMCEIGNALMSCTTDQSPPSNLTDLEIDMCYDLKEVPSGLCNLVHLQKLSITNCQELDVLPKWFGSLSNLETLRLHCCTKLQELPKSIGNLRNLSFIDISDCLSISVLPEEIGELCGLKVLKMDGCNGLQELPVSMCKLLQLEDVICDEEISYLWWNFESDLPNLKIKLLEDDKLESFMKIVK</sequence>
<reference evidence="2" key="1">
    <citation type="journal article" date="2022" name="Mol. Ecol. Resour.">
        <title>The genomes of chicory, endive, great burdock and yacon provide insights into Asteraceae palaeo-polyploidization history and plant inulin production.</title>
        <authorList>
            <person name="Fan W."/>
            <person name="Wang S."/>
            <person name="Wang H."/>
            <person name="Wang A."/>
            <person name="Jiang F."/>
            <person name="Liu H."/>
            <person name="Zhao H."/>
            <person name="Xu D."/>
            <person name="Zhang Y."/>
        </authorList>
    </citation>
    <scope>NUCLEOTIDE SEQUENCE [LARGE SCALE GENOMIC DNA]</scope>
    <source>
        <strain evidence="2">cv. Yunnan</strain>
    </source>
</reference>
<gene>
    <name evidence="1" type="ORF">L1987_74586</name>
</gene>
<comment type="caution">
    <text evidence="1">The sequence shown here is derived from an EMBL/GenBank/DDBJ whole genome shotgun (WGS) entry which is preliminary data.</text>
</comment>
<accession>A0ACB9A3C5</accession>
<evidence type="ECO:0000313" key="2">
    <source>
        <dbReference type="Proteomes" id="UP001056120"/>
    </source>
</evidence>
<dbReference type="EMBL" id="CM042042">
    <property type="protein sequence ID" value="KAI3704368.1"/>
    <property type="molecule type" value="Genomic_DNA"/>
</dbReference>
<protein>
    <submittedName>
        <fullName evidence="1">Uncharacterized protein</fullName>
    </submittedName>
</protein>
<keyword evidence="2" id="KW-1185">Reference proteome</keyword>
<evidence type="ECO:0000313" key="1">
    <source>
        <dbReference type="EMBL" id="KAI3704368.1"/>
    </source>
</evidence>